<evidence type="ECO:0000313" key="2">
    <source>
        <dbReference type="Proteomes" id="UP000789920"/>
    </source>
</evidence>
<evidence type="ECO:0000313" key="1">
    <source>
        <dbReference type="EMBL" id="CAG8833288.1"/>
    </source>
</evidence>
<feature type="non-terminal residue" evidence="1">
    <location>
        <position position="146"/>
    </location>
</feature>
<name>A0ACA9SDQ0_9GLOM</name>
<feature type="non-terminal residue" evidence="1">
    <location>
        <position position="1"/>
    </location>
</feature>
<reference evidence="1" key="1">
    <citation type="submission" date="2021-06" db="EMBL/GenBank/DDBJ databases">
        <authorList>
            <person name="Kallberg Y."/>
            <person name="Tangrot J."/>
            <person name="Rosling A."/>
        </authorList>
    </citation>
    <scope>NUCLEOTIDE SEQUENCE</scope>
    <source>
        <strain evidence="1">MA461A</strain>
    </source>
</reference>
<comment type="caution">
    <text evidence="1">The sequence shown here is derived from an EMBL/GenBank/DDBJ whole genome shotgun (WGS) entry which is preliminary data.</text>
</comment>
<gene>
    <name evidence="1" type="ORF">RPERSI_LOCUS28776</name>
</gene>
<protein>
    <submittedName>
        <fullName evidence="1">11507_t:CDS:1</fullName>
    </submittedName>
</protein>
<sequence>FLLRAGLVIERETYDNKNEYLKIFAPFSLLCENAQSMKLKFPLKVHRIINVASYSDLKSYVNNEIFKNKYELSKLISDKVFTGYYPLHDKSKKSLDISFHDKSKENLDEPFHDKLKENFDKPLHDKSKENLNKDLTENTRIFWRKV</sequence>
<dbReference type="EMBL" id="CAJVQC010106058">
    <property type="protein sequence ID" value="CAG8833288.1"/>
    <property type="molecule type" value="Genomic_DNA"/>
</dbReference>
<proteinExistence type="predicted"/>
<accession>A0ACA9SDQ0</accession>
<organism evidence="1 2">
    <name type="scientific">Racocetra persica</name>
    <dbReference type="NCBI Taxonomy" id="160502"/>
    <lineage>
        <taxon>Eukaryota</taxon>
        <taxon>Fungi</taxon>
        <taxon>Fungi incertae sedis</taxon>
        <taxon>Mucoromycota</taxon>
        <taxon>Glomeromycotina</taxon>
        <taxon>Glomeromycetes</taxon>
        <taxon>Diversisporales</taxon>
        <taxon>Gigasporaceae</taxon>
        <taxon>Racocetra</taxon>
    </lineage>
</organism>
<dbReference type="Proteomes" id="UP000789920">
    <property type="component" value="Unassembled WGS sequence"/>
</dbReference>
<keyword evidence="2" id="KW-1185">Reference proteome</keyword>